<dbReference type="InterPro" id="IPR050595">
    <property type="entry name" value="Bact_response_regulator"/>
</dbReference>
<comment type="caution">
    <text evidence="5">The sequence shown here is derived from an EMBL/GenBank/DDBJ whole genome shotgun (WGS) entry which is preliminary data.</text>
</comment>
<dbReference type="SUPFAM" id="SSF52172">
    <property type="entry name" value="CheY-like"/>
    <property type="match status" value="1"/>
</dbReference>
<dbReference type="Pfam" id="PF00072">
    <property type="entry name" value="Response_reg"/>
    <property type="match status" value="1"/>
</dbReference>
<dbReference type="InterPro" id="IPR011006">
    <property type="entry name" value="CheY-like_superfamily"/>
</dbReference>
<evidence type="ECO:0000256" key="1">
    <source>
        <dbReference type="ARBA" id="ARBA00022553"/>
    </source>
</evidence>
<proteinExistence type="predicted"/>
<dbReference type="Gene3D" id="3.40.50.2300">
    <property type="match status" value="1"/>
</dbReference>
<keyword evidence="2" id="KW-0902">Two-component regulatory system</keyword>
<dbReference type="PANTHER" id="PTHR44591:SF14">
    <property type="entry name" value="PROTEIN PILG"/>
    <property type="match status" value="1"/>
</dbReference>
<dbReference type="EMBL" id="MHLL01000039">
    <property type="protein sequence ID" value="OGZ08225.1"/>
    <property type="molecule type" value="Genomic_DNA"/>
</dbReference>
<dbReference type="PROSITE" id="PS50110">
    <property type="entry name" value="RESPONSE_REGULATORY"/>
    <property type="match status" value="1"/>
</dbReference>
<protein>
    <recommendedName>
        <fullName evidence="4">Response regulatory domain-containing protein</fullName>
    </recommendedName>
</protein>
<evidence type="ECO:0000256" key="3">
    <source>
        <dbReference type="PROSITE-ProRule" id="PRU00169"/>
    </source>
</evidence>
<sequence length="139" mass="15294">MDTAAKKKILVVEDDRALSLALIEKFKFEDFTVFSARNGGAGLANALANRPDIILLDIVMPDMDGLTMLEKLRATNEWGKGVQVIILTNVEPDSEEVMTKITRNSPAFYMVKSDYMLAEVVAKVRECLAAIDAKTKAGK</sequence>
<evidence type="ECO:0000313" key="5">
    <source>
        <dbReference type="EMBL" id="OGZ08225.1"/>
    </source>
</evidence>
<dbReference type="STRING" id="1798661.A3D65_02620"/>
<dbReference type="AlphaFoldDB" id="A0A1G2D3L9"/>
<name>A0A1G2D3L9_9BACT</name>
<feature type="modified residue" description="4-aspartylphosphate" evidence="3">
    <location>
        <position position="57"/>
    </location>
</feature>
<dbReference type="PANTHER" id="PTHR44591">
    <property type="entry name" value="STRESS RESPONSE REGULATOR PROTEIN 1"/>
    <property type="match status" value="1"/>
</dbReference>
<dbReference type="SMART" id="SM00448">
    <property type="entry name" value="REC"/>
    <property type="match status" value="1"/>
</dbReference>
<evidence type="ECO:0000259" key="4">
    <source>
        <dbReference type="PROSITE" id="PS50110"/>
    </source>
</evidence>
<accession>A0A1G2D3L9</accession>
<feature type="domain" description="Response regulatory" evidence="4">
    <location>
        <begin position="8"/>
        <end position="128"/>
    </location>
</feature>
<dbReference type="InterPro" id="IPR001789">
    <property type="entry name" value="Sig_transdc_resp-reg_receiver"/>
</dbReference>
<dbReference type="Proteomes" id="UP000177996">
    <property type="component" value="Unassembled WGS sequence"/>
</dbReference>
<evidence type="ECO:0000256" key="2">
    <source>
        <dbReference type="ARBA" id="ARBA00023012"/>
    </source>
</evidence>
<dbReference type="GO" id="GO:0000160">
    <property type="term" value="P:phosphorelay signal transduction system"/>
    <property type="evidence" value="ECO:0007669"/>
    <property type="project" value="UniProtKB-KW"/>
</dbReference>
<evidence type="ECO:0000313" key="6">
    <source>
        <dbReference type="Proteomes" id="UP000177996"/>
    </source>
</evidence>
<gene>
    <name evidence="5" type="ORF">A3D65_02620</name>
</gene>
<organism evidence="5 6">
    <name type="scientific">Candidatus Lloydbacteria bacterium RIFCSPHIGHO2_02_FULL_50_13</name>
    <dbReference type="NCBI Taxonomy" id="1798661"/>
    <lineage>
        <taxon>Bacteria</taxon>
        <taxon>Candidatus Lloydiibacteriota</taxon>
    </lineage>
</organism>
<reference evidence="5 6" key="1">
    <citation type="journal article" date="2016" name="Nat. Commun.">
        <title>Thousands of microbial genomes shed light on interconnected biogeochemical processes in an aquifer system.</title>
        <authorList>
            <person name="Anantharaman K."/>
            <person name="Brown C.T."/>
            <person name="Hug L.A."/>
            <person name="Sharon I."/>
            <person name="Castelle C.J."/>
            <person name="Probst A.J."/>
            <person name="Thomas B.C."/>
            <person name="Singh A."/>
            <person name="Wilkins M.J."/>
            <person name="Karaoz U."/>
            <person name="Brodie E.L."/>
            <person name="Williams K.H."/>
            <person name="Hubbard S.S."/>
            <person name="Banfield J.F."/>
        </authorList>
    </citation>
    <scope>NUCLEOTIDE SEQUENCE [LARGE SCALE GENOMIC DNA]</scope>
</reference>
<keyword evidence="1 3" id="KW-0597">Phosphoprotein</keyword>